<name>A0ABX3CTC5_9BACI</name>
<dbReference type="InterPro" id="IPR034274">
    <property type="entry name" value="ENP1_M14_CPD"/>
</dbReference>
<protein>
    <submittedName>
        <fullName evidence="11">Peptidase M14</fullName>
    </submittedName>
</protein>
<dbReference type="SMART" id="SM00631">
    <property type="entry name" value="Zn_pept"/>
    <property type="match status" value="1"/>
</dbReference>
<keyword evidence="3" id="KW-0645">Protease</keyword>
<feature type="active site" description="Proton donor/acceptor" evidence="8">
    <location>
        <position position="365"/>
    </location>
</feature>
<keyword evidence="6" id="KW-0862">Zinc</keyword>
<accession>A0ABX3CTC5</accession>
<dbReference type="PANTHER" id="PTHR11705">
    <property type="entry name" value="PROTEASE FAMILY M14 CARBOXYPEPTIDASE A,B"/>
    <property type="match status" value="1"/>
</dbReference>
<evidence type="ECO:0000256" key="4">
    <source>
        <dbReference type="ARBA" id="ARBA00022723"/>
    </source>
</evidence>
<dbReference type="Gene3D" id="3.10.350.10">
    <property type="entry name" value="LysM domain"/>
    <property type="match status" value="2"/>
</dbReference>
<evidence type="ECO:0000256" key="5">
    <source>
        <dbReference type="ARBA" id="ARBA00022801"/>
    </source>
</evidence>
<sequence>MKVKVRSGDSIWYYSQLFMVPINLIADSNPGVNPALLQIGQEINIPGFTLQNHTVRPGDTFWKLSTSRNLSVDALLLVNQSLNPNSLAPGTAIKLPRRVITPIVSGRRSYDYKALTADITMLSDIYPFIKVNSIGQSVLGKPIQEIRLGKGNKKVQINASFHANEWITTPILMALLNSFLLSITNVRPIRGVSTMPLYNSVDLSIVPMVNPDGVDLVLNGPPPELREEVIAINRGSTDFTGWKANIRGVDLNNQYPAKWDFEKERSEQNAPAPRDYLGEAPLTEPEAIAMAELAKDNQFDRMLAFHTQGAEFYWGFEGLEPPESQVLALEFERVSGYKAVQYIDSFAGYKDWFIQEFRRPGFTIELGRGINPLPLSQFDDIYEEVLGIFLASLYM</sequence>
<dbReference type="InterPro" id="IPR036779">
    <property type="entry name" value="LysM_dom_sf"/>
</dbReference>
<dbReference type="Pfam" id="PF00246">
    <property type="entry name" value="Peptidase_M14"/>
    <property type="match status" value="1"/>
</dbReference>
<evidence type="ECO:0000259" key="9">
    <source>
        <dbReference type="PROSITE" id="PS51782"/>
    </source>
</evidence>
<feature type="domain" description="LysM" evidence="9">
    <location>
        <begin position="1"/>
        <end position="45"/>
    </location>
</feature>
<evidence type="ECO:0000256" key="1">
    <source>
        <dbReference type="ARBA" id="ARBA00001947"/>
    </source>
</evidence>
<gene>
    <name evidence="11" type="ORF">BBV17_15420</name>
</gene>
<evidence type="ECO:0000313" key="11">
    <source>
        <dbReference type="EMBL" id="OHX48730.1"/>
    </source>
</evidence>
<keyword evidence="5" id="KW-0378">Hydrolase</keyword>
<keyword evidence="4" id="KW-0479">Metal-binding</keyword>
<keyword evidence="7" id="KW-0482">Metalloprotease</keyword>
<dbReference type="Gene3D" id="3.40.630.10">
    <property type="entry name" value="Zn peptidases"/>
    <property type="match status" value="1"/>
</dbReference>
<dbReference type="PROSITE" id="PS51782">
    <property type="entry name" value="LYSM"/>
    <property type="match status" value="2"/>
</dbReference>
<organism evidence="11 12">
    <name type="scientific">Cytobacillus oceanisediminis</name>
    <dbReference type="NCBI Taxonomy" id="665099"/>
    <lineage>
        <taxon>Bacteria</taxon>
        <taxon>Bacillati</taxon>
        <taxon>Bacillota</taxon>
        <taxon>Bacilli</taxon>
        <taxon>Bacillales</taxon>
        <taxon>Bacillaceae</taxon>
        <taxon>Cytobacillus</taxon>
    </lineage>
</organism>
<comment type="caution">
    <text evidence="11">The sequence shown here is derived from an EMBL/GenBank/DDBJ whole genome shotgun (WGS) entry which is preliminary data.</text>
</comment>
<dbReference type="PROSITE" id="PS00132">
    <property type="entry name" value="CARBOXYPEPT_ZN_1"/>
    <property type="match status" value="1"/>
</dbReference>
<dbReference type="SMART" id="SM00257">
    <property type="entry name" value="LysM"/>
    <property type="match status" value="2"/>
</dbReference>
<evidence type="ECO:0000256" key="3">
    <source>
        <dbReference type="ARBA" id="ARBA00022670"/>
    </source>
</evidence>
<evidence type="ECO:0000256" key="8">
    <source>
        <dbReference type="PROSITE-ProRule" id="PRU01379"/>
    </source>
</evidence>
<reference evidence="11 12" key="1">
    <citation type="submission" date="2016-07" db="EMBL/GenBank/DDBJ databases">
        <title>Bacillus oceanisediminis whole genome.</title>
        <authorList>
            <person name="Pal Y."/>
            <person name="Verma A."/>
            <person name="Mual P."/>
            <person name="Srinivasan K."/>
        </authorList>
    </citation>
    <scope>NUCLEOTIDE SEQUENCE [LARGE SCALE GENOMIC DNA]</scope>
    <source>
        <strain evidence="11 12">Bhandara28</strain>
    </source>
</reference>
<evidence type="ECO:0000256" key="7">
    <source>
        <dbReference type="ARBA" id="ARBA00023049"/>
    </source>
</evidence>
<dbReference type="InterPro" id="IPR000834">
    <property type="entry name" value="Peptidase_M14"/>
</dbReference>
<feature type="domain" description="LysM" evidence="9">
    <location>
        <begin position="51"/>
        <end position="95"/>
    </location>
</feature>
<dbReference type="RefSeq" id="WP_071156977.1">
    <property type="nucleotide sequence ID" value="NZ_CP062790.1"/>
</dbReference>
<keyword evidence="12" id="KW-1185">Reference proteome</keyword>
<proteinExistence type="inferred from homology"/>
<dbReference type="Pfam" id="PF01476">
    <property type="entry name" value="LysM"/>
    <property type="match status" value="2"/>
</dbReference>
<evidence type="ECO:0000256" key="2">
    <source>
        <dbReference type="ARBA" id="ARBA00005988"/>
    </source>
</evidence>
<dbReference type="InterPro" id="IPR018392">
    <property type="entry name" value="LysM"/>
</dbReference>
<dbReference type="PANTHER" id="PTHR11705:SF143">
    <property type="entry name" value="SLL0236 PROTEIN"/>
    <property type="match status" value="1"/>
</dbReference>
<dbReference type="EMBL" id="MBRJ01000017">
    <property type="protein sequence ID" value="OHX48730.1"/>
    <property type="molecule type" value="Genomic_DNA"/>
</dbReference>
<feature type="domain" description="Peptidase M14" evidence="10">
    <location>
        <begin position="108"/>
        <end position="393"/>
    </location>
</feature>
<evidence type="ECO:0000259" key="10">
    <source>
        <dbReference type="PROSITE" id="PS52035"/>
    </source>
</evidence>
<dbReference type="CDD" id="cd06229">
    <property type="entry name" value="M14_Endopeptidase_I"/>
    <property type="match status" value="1"/>
</dbReference>
<dbReference type="SUPFAM" id="SSF54106">
    <property type="entry name" value="LysM domain"/>
    <property type="match status" value="1"/>
</dbReference>
<evidence type="ECO:0000256" key="6">
    <source>
        <dbReference type="ARBA" id="ARBA00022833"/>
    </source>
</evidence>
<dbReference type="Proteomes" id="UP000180194">
    <property type="component" value="Unassembled WGS sequence"/>
</dbReference>
<comment type="similarity">
    <text evidence="2 8">Belongs to the peptidase M14 family.</text>
</comment>
<dbReference type="SUPFAM" id="SSF53187">
    <property type="entry name" value="Zn-dependent exopeptidases"/>
    <property type="match status" value="1"/>
</dbReference>
<dbReference type="CDD" id="cd00118">
    <property type="entry name" value="LysM"/>
    <property type="match status" value="2"/>
</dbReference>
<evidence type="ECO:0000313" key="12">
    <source>
        <dbReference type="Proteomes" id="UP000180194"/>
    </source>
</evidence>
<dbReference type="PROSITE" id="PS52035">
    <property type="entry name" value="PEPTIDASE_M14"/>
    <property type="match status" value="1"/>
</dbReference>
<comment type="cofactor">
    <cofactor evidence="1">
        <name>Zn(2+)</name>
        <dbReference type="ChEBI" id="CHEBI:29105"/>
    </cofactor>
</comment>
<dbReference type="InterPro" id="IPR057246">
    <property type="entry name" value="CARBOXYPEPT_ZN_1"/>
</dbReference>